<organism evidence="2 3">
    <name type="scientific">Vittaforma corneae (strain ATCC 50505)</name>
    <name type="common">Microsporidian parasite</name>
    <name type="synonym">Nosema corneum</name>
    <dbReference type="NCBI Taxonomy" id="993615"/>
    <lineage>
        <taxon>Eukaryota</taxon>
        <taxon>Fungi</taxon>
        <taxon>Fungi incertae sedis</taxon>
        <taxon>Microsporidia</taxon>
        <taxon>Nosematidae</taxon>
        <taxon>Vittaforma</taxon>
    </lineage>
</organism>
<dbReference type="AlphaFoldDB" id="L2GN87"/>
<dbReference type="InParanoid" id="L2GN87"/>
<dbReference type="RefSeq" id="XP_007603914.1">
    <property type="nucleotide sequence ID" value="XM_007603852.1"/>
</dbReference>
<dbReference type="VEuPathDB" id="MicrosporidiaDB:VICG_00461"/>
<dbReference type="HOGENOM" id="CLU_802154_0_0_1"/>
<protein>
    <submittedName>
        <fullName evidence="2">Uncharacterized protein</fullName>
    </submittedName>
</protein>
<feature type="region of interest" description="Disordered" evidence="1">
    <location>
        <begin position="1"/>
        <end position="66"/>
    </location>
</feature>
<gene>
    <name evidence="2" type="ORF">VICG_00461</name>
</gene>
<dbReference type="Proteomes" id="UP000011082">
    <property type="component" value="Unassembled WGS sequence"/>
</dbReference>
<dbReference type="EMBL" id="JH370132">
    <property type="protein sequence ID" value="ELA42363.1"/>
    <property type="molecule type" value="Genomic_DNA"/>
</dbReference>
<feature type="compositionally biased region" description="Low complexity" evidence="1">
    <location>
        <begin position="38"/>
        <end position="52"/>
    </location>
</feature>
<reference evidence="3" key="1">
    <citation type="submission" date="2011-05" db="EMBL/GenBank/DDBJ databases">
        <title>The genome sequence of Vittaforma corneae strain ATCC 50505.</title>
        <authorList>
            <consortium name="The Broad Institute Genome Sequencing Platform"/>
            <person name="Cuomo C."/>
            <person name="Didier E."/>
            <person name="Bowers L."/>
            <person name="Young S.K."/>
            <person name="Zeng Q."/>
            <person name="Gargeya S."/>
            <person name="Fitzgerald M."/>
            <person name="Haas B."/>
            <person name="Abouelleil A."/>
            <person name="Alvarado L."/>
            <person name="Arachchi H.M."/>
            <person name="Berlin A."/>
            <person name="Chapman S.B."/>
            <person name="Gearin G."/>
            <person name="Goldberg J."/>
            <person name="Griggs A."/>
            <person name="Gujja S."/>
            <person name="Hansen M."/>
            <person name="Heiman D."/>
            <person name="Howarth C."/>
            <person name="Larimer J."/>
            <person name="Lui A."/>
            <person name="MacDonald P.J.P."/>
            <person name="McCowen C."/>
            <person name="Montmayeur A."/>
            <person name="Murphy C."/>
            <person name="Neiman D."/>
            <person name="Pearson M."/>
            <person name="Priest M."/>
            <person name="Roberts A."/>
            <person name="Saif S."/>
            <person name="Shea T."/>
            <person name="Sisk P."/>
            <person name="Stolte C."/>
            <person name="Sykes S."/>
            <person name="Wortman J."/>
            <person name="Nusbaum C."/>
            <person name="Birren B."/>
        </authorList>
    </citation>
    <scope>NUCLEOTIDE SEQUENCE [LARGE SCALE GENOMIC DNA]</scope>
    <source>
        <strain evidence="3">ATCC 50505</strain>
    </source>
</reference>
<feature type="compositionally biased region" description="Polar residues" evidence="1">
    <location>
        <begin position="194"/>
        <end position="205"/>
    </location>
</feature>
<feature type="region of interest" description="Disordered" evidence="1">
    <location>
        <begin position="182"/>
        <end position="205"/>
    </location>
</feature>
<dbReference type="GeneID" id="19881179"/>
<keyword evidence="3" id="KW-1185">Reference proteome</keyword>
<evidence type="ECO:0000256" key="1">
    <source>
        <dbReference type="SAM" id="MobiDB-lite"/>
    </source>
</evidence>
<accession>L2GN87</accession>
<name>L2GN87_VITCO</name>
<proteinExistence type="predicted"/>
<evidence type="ECO:0000313" key="2">
    <source>
        <dbReference type="EMBL" id="ELA42363.1"/>
    </source>
</evidence>
<sequence>MTNNWENPKSMKKSDSSTENTKALLEKSKATKKVFGKSSTPSFDSSTSTEPKVPLKEEQKLEEKLSPAQMTINMFEGLANAYIMTEKPFTESEANTNNSSEPENKMMVVNENPIHSTSNENESLDGYSQSTDVTIDELREKIKEILSIPLPEDSQEELKEDEVNLRHEENMKILKQKLRLNMSEESHDSDEEQLMTSDVSQSKGTITESVVRTSVPFRKSKGSNIPKYNLEEARKIFTRSSPKNTSKRKSALDHKVTDLTQETLSISKQTPTVLKTEAFKDKMPILEDSEAYKTYYKEREIVELAKKPKGEAIHEEIQVEYAEINTNKERRSFIRSFLRLVSCGRI</sequence>
<evidence type="ECO:0000313" key="3">
    <source>
        <dbReference type="Proteomes" id="UP000011082"/>
    </source>
</evidence>
<feature type="compositionally biased region" description="Basic and acidic residues" evidence="1">
    <location>
        <begin position="53"/>
        <end position="65"/>
    </location>
</feature>